<dbReference type="Proteomes" id="UP001164748">
    <property type="component" value="Chromosome"/>
</dbReference>
<dbReference type="FunFam" id="3.30.450.90:FF:000001">
    <property type="entry name" value="Type II secretion system ATPase GspE"/>
    <property type="match status" value="1"/>
</dbReference>
<dbReference type="GO" id="GO:0005886">
    <property type="term" value="C:plasma membrane"/>
    <property type="evidence" value="ECO:0007669"/>
    <property type="project" value="TreeGrafter"/>
</dbReference>
<dbReference type="Gene3D" id="3.30.450.90">
    <property type="match status" value="1"/>
</dbReference>
<feature type="domain" description="Bacterial type II secretion system protein E" evidence="6">
    <location>
        <begin position="376"/>
        <end position="390"/>
    </location>
</feature>
<keyword evidence="5" id="KW-0067">ATP-binding</keyword>
<evidence type="ECO:0000313" key="8">
    <source>
        <dbReference type="Proteomes" id="UP001164748"/>
    </source>
</evidence>
<dbReference type="SUPFAM" id="SSF52540">
    <property type="entry name" value="P-loop containing nucleoside triphosphate hydrolases"/>
    <property type="match status" value="1"/>
</dbReference>
<dbReference type="FunFam" id="3.40.50.300:FF:000398">
    <property type="entry name" value="Type IV pilus assembly ATPase PilB"/>
    <property type="match status" value="1"/>
</dbReference>
<protein>
    <submittedName>
        <fullName evidence="7">Type IV-A pilus assembly ATPase PilB</fullName>
    </submittedName>
</protein>
<gene>
    <name evidence="7" type="primary">pilB</name>
    <name evidence="7" type="ORF">N8M53_02040</name>
</gene>
<evidence type="ECO:0000313" key="7">
    <source>
        <dbReference type="EMBL" id="WBA09030.1"/>
    </source>
</evidence>
<name>A0AA47LRR3_9GAMM</name>
<dbReference type="PANTHER" id="PTHR30258">
    <property type="entry name" value="TYPE II SECRETION SYSTEM PROTEIN GSPE-RELATED"/>
    <property type="match status" value="1"/>
</dbReference>
<reference evidence="7" key="1">
    <citation type="submission" date="2022-09" db="EMBL/GenBank/DDBJ databases">
        <authorList>
            <person name="Li Z.-J."/>
        </authorList>
    </citation>
    <scope>NUCLEOTIDE SEQUENCE</scope>
    <source>
        <strain evidence="7">TGB11</strain>
    </source>
</reference>
<dbReference type="RefSeq" id="WP_269579292.1">
    <property type="nucleotide sequence ID" value="NZ_CP114588.1"/>
</dbReference>
<dbReference type="EMBL" id="CP114588">
    <property type="protein sequence ID" value="WBA09030.1"/>
    <property type="molecule type" value="Genomic_DNA"/>
</dbReference>
<organism evidence="7 8">
    <name type="scientific">Salinivibrio kushneri</name>
    <dbReference type="NCBI Taxonomy" id="1908198"/>
    <lineage>
        <taxon>Bacteria</taxon>
        <taxon>Pseudomonadati</taxon>
        <taxon>Pseudomonadota</taxon>
        <taxon>Gammaproteobacteria</taxon>
        <taxon>Vibrionales</taxon>
        <taxon>Vibrionaceae</taxon>
        <taxon>Salinivibrio</taxon>
    </lineage>
</organism>
<dbReference type="Gene3D" id="3.30.300.160">
    <property type="entry name" value="Type II secretion system, protein E, N-terminal domain"/>
    <property type="match status" value="1"/>
</dbReference>
<dbReference type="GO" id="GO:0005524">
    <property type="term" value="F:ATP binding"/>
    <property type="evidence" value="ECO:0007669"/>
    <property type="project" value="UniProtKB-KW"/>
</dbReference>
<dbReference type="InterPro" id="IPR037257">
    <property type="entry name" value="T2SS_E_N_sf"/>
</dbReference>
<dbReference type="InterPro" id="IPR007831">
    <property type="entry name" value="T2SS_GspE_N"/>
</dbReference>
<comment type="subcellular location">
    <subcellularLocation>
        <location evidence="1">Cytoplasm</location>
    </subcellularLocation>
</comment>
<dbReference type="CDD" id="cd01129">
    <property type="entry name" value="PulE-GspE-like"/>
    <property type="match status" value="1"/>
</dbReference>
<dbReference type="NCBIfam" id="TIGR02538">
    <property type="entry name" value="type_IV_pilB"/>
    <property type="match status" value="1"/>
</dbReference>
<dbReference type="PANTHER" id="PTHR30258:SF1">
    <property type="entry name" value="PROTEIN TRANSPORT PROTEIN HOFB HOMOLOG"/>
    <property type="match status" value="1"/>
</dbReference>
<evidence type="ECO:0000256" key="4">
    <source>
        <dbReference type="ARBA" id="ARBA00022741"/>
    </source>
</evidence>
<evidence type="ECO:0000256" key="1">
    <source>
        <dbReference type="ARBA" id="ARBA00004496"/>
    </source>
</evidence>
<dbReference type="SUPFAM" id="SSF160246">
    <property type="entry name" value="EspE N-terminal domain-like"/>
    <property type="match status" value="1"/>
</dbReference>
<evidence type="ECO:0000256" key="5">
    <source>
        <dbReference type="ARBA" id="ARBA00022840"/>
    </source>
</evidence>
<dbReference type="PROSITE" id="PS00662">
    <property type="entry name" value="T2SP_E"/>
    <property type="match status" value="1"/>
</dbReference>
<dbReference type="Pfam" id="PF05157">
    <property type="entry name" value="MshEN"/>
    <property type="match status" value="1"/>
</dbReference>
<dbReference type="InterPro" id="IPR027417">
    <property type="entry name" value="P-loop_NTPase"/>
</dbReference>
<evidence type="ECO:0000259" key="6">
    <source>
        <dbReference type="PROSITE" id="PS00662"/>
    </source>
</evidence>
<comment type="similarity">
    <text evidence="2">Belongs to the GSP E family.</text>
</comment>
<dbReference type="AlphaFoldDB" id="A0AA47LRR3"/>
<evidence type="ECO:0000256" key="2">
    <source>
        <dbReference type="ARBA" id="ARBA00006611"/>
    </source>
</evidence>
<keyword evidence="4" id="KW-0547">Nucleotide-binding</keyword>
<proteinExistence type="inferred from homology"/>
<dbReference type="Pfam" id="PF00437">
    <property type="entry name" value="T2SSE"/>
    <property type="match status" value="1"/>
</dbReference>
<keyword evidence="3" id="KW-0963">Cytoplasm</keyword>
<dbReference type="InterPro" id="IPR013374">
    <property type="entry name" value="ATPase_typ4_pilus-assembl_PilB"/>
</dbReference>
<evidence type="ECO:0000256" key="3">
    <source>
        <dbReference type="ARBA" id="ARBA00022490"/>
    </source>
</evidence>
<dbReference type="GO" id="GO:0005737">
    <property type="term" value="C:cytoplasm"/>
    <property type="evidence" value="ECO:0007669"/>
    <property type="project" value="UniProtKB-SubCell"/>
</dbReference>
<dbReference type="Gene3D" id="3.40.50.300">
    <property type="entry name" value="P-loop containing nucleotide triphosphate hydrolases"/>
    <property type="match status" value="1"/>
</dbReference>
<sequence>MIPTAPLYQAGLLTDAQRDMLGIGDNTSLSLAHILDAGVDPTALAHTLASQHHLPFSESHQYPYKDTCYALDRRDLIQRHQVLPLAQQGQELLLGVSDPDNQEAVADFRFSTGLNVRLVVLSQPDLDAALRHLYGADIDGTGDGMTISDQDLAALTVTDSPQEDSVELQSDQAPISRYIQQILVDAVRKKASDVHFEPFEHHYRIRFRQDGLLHTYAHPPAGVSRRLSTRLKILAQLNIAERRLPQDGRIKLTLTADHTVDMRVSTLPTIWGEKVVVRLLDNGQQQLTLHDLGLTEWQRQRYQDALDRPQGMVLFTGPTGSGKTVSLYSGLRYLNQPERNIATVEDPVEIQLEGINQVNVNPNIGLDFATALRAFLRQDPDVVMVGEIRDLDTAEIGIKAAQTGHLVLSTLHTNSAAESITRLAHMGIAPYNLASSLTLVVAQRLVRCLCPICKRPHPSDDPRLQYLANLYPSLTPSTLYQANSQGCYQCYQGYQGRTGVYEVLPVTEKVASAIYRNASAIELTQLATEEGMWRLADSGVAKLNQGITSIQELTRVIQLA</sequence>
<dbReference type="InterPro" id="IPR001482">
    <property type="entry name" value="T2SS/T4SS_dom"/>
</dbReference>
<dbReference type="GO" id="GO:0016887">
    <property type="term" value="F:ATP hydrolysis activity"/>
    <property type="evidence" value="ECO:0007669"/>
    <property type="project" value="InterPro"/>
</dbReference>
<dbReference type="GO" id="GO:0009297">
    <property type="term" value="P:pilus assembly"/>
    <property type="evidence" value="ECO:0007669"/>
    <property type="project" value="InterPro"/>
</dbReference>
<accession>A0AA47LRR3</accession>